<gene>
    <name evidence="4" type="ORF">HNV11_07515</name>
</gene>
<dbReference type="PANTHER" id="PTHR46825">
    <property type="entry name" value="D-ALANYL-D-ALANINE-CARBOXYPEPTIDASE/ENDOPEPTIDASE AMPH"/>
    <property type="match status" value="1"/>
</dbReference>
<keyword evidence="5" id="KW-1185">Reference proteome</keyword>
<evidence type="ECO:0000313" key="4">
    <source>
        <dbReference type="EMBL" id="QJW89251.1"/>
    </source>
</evidence>
<dbReference type="Pfam" id="PF11954">
    <property type="entry name" value="DUF3471"/>
    <property type="match status" value="1"/>
</dbReference>
<dbReference type="Gene3D" id="2.40.128.600">
    <property type="match status" value="1"/>
</dbReference>
<proteinExistence type="predicted"/>
<dbReference type="Proteomes" id="UP000502756">
    <property type="component" value="Chromosome"/>
</dbReference>
<dbReference type="PANTHER" id="PTHR46825:SF15">
    <property type="entry name" value="BETA-LACTAMASE-RELATED DOMAIN-CONTAINING PROTEIN"/>
    <property type="match status" value="1"/>
</dbReference>
<dbReference type="AlphaFoldDB" id="A0A6M5Y7M4"/>
<keyword evidence="4" id="KW-0378">Hydrolase</keyword>
<evidence type="ECO:0000256" key="1">
    <source>
        <dbReference type="SAM" id="SignalP"/>
    </source>
</evidence>
<sequence length="518" mass="58094">MNVFFLWAALFAGSGIAQSVSAQSSKSTTDAVARYDAYVQQAVRDWRVPGLTVTVVKDGRVLLKKGYGVRELGKPDPVNTQTLFAIASTTKAMTAACLGMLVDEGKLHWDDPVSNYLPDFQLYDAAVTRELRVRDLLIHNTGVGNADFLWTTLQLTPDEILRRMRLIRPVYSLRAGFIYQNIMYLAAGKVIEKAAGMPWETFVRRRIFEPLGMRRTRALFREVTDENRAKPHVISNDTLRIVGSRAEEASVDAIGPAGSVWSCADDLAIWMQCMLDTARVVGGKPLLKPATWAELFRPQTLVPASQFYPTQQLTQPSWTTYGLGWFQQDYRGHRVNFHTGSLTGMIALHGQLPDQKLAVYVQGNLDHAELRHALMFRAFDDFALGSSRDWSAEFRKLYDDLHQSARMTDQRTSNLRVADAKPSLPLTAYTGTYTDPLYGRVDVTLQDSTLQISINNVLTGKLTHWHFNTFRLVYDQFWNGHDSVGFSLNAEGSLVRLSWAGAEFTRTPEAGTKGVAER</sequence>
<keyword evidence="1" id="KW-0732">Signal</keyword>
<dbReference type="InterPro" id="IPR012338">
    <property type="entry name" value="Beta-lactam/transpept-like"/>
</dbReference>
<dbReference type="RefSeq" id="WP_171739087.1">
    <property type="nucleotide sequence ID" value="NZ_CP053435.1"/>
</dbReference>
<accession>A0A6M5Y7M4</accession>
<dbReference type="InterPro" id="IPR050491">
    <property type="entry name" value="AmpC-like"/>
</dbReference>
<dbReference type="EMBL" id="CP053435">
    <property type="protein sequence ID" value="QJW89251.1"/>
    <property type="molecule type" value="Genomic_DNA"/>
</dbReference>
<evidence type="ECO:0000259" key="3">
    <source>
        <dbReference type="Pfam" id="PF11954"/>
    </source>
</evidence>
<feature type="domain" description="Beta-lactamase-related" evidence="2">
    <location>
        <begin position="36"/>
        <end position="368"/>
    </location>
</feature>
<name>A0A6M5Y7M4_9BACT</name>
<organism evidence="4 5">
    <name type="scientific">Spirosoma taeanense</name>
    <dbReference type="NCBI Taxonomy" id="2735870"/>
    <lineage>
        <taxon>Bacteria</taxon>
        <taxon>Pseudomonadati</taxon>
        <taxon>Bacteroidota</taxon>
        <taxon>Cytophagia</taxon>
        <taxon>Cytophagales</taxon>
        <taxon>Cytophagaceae</taxon>
        <taxon>Spirosoma</taxon>
    </lineage>
</organism>
<protein>
    <submittedName>
        <fullName evidence="4">Serine hydrolase</fullName>
    </submittedName>
</protein>
<dbReference type="SUPFAM" id="SSF56601">
    <property type="entry name" value="beta-lactamase/transpeptidase-like"/>
    <property type="match status" value="1"/>
</dbReference>
<evidence type="ECO:0000259" key="2">
    <source>
        <dbReference type="Pfam" id="PF00144"/>
    </source>
</evidence>
<dbReference type="GO" id="GO:0016787">
    <property type="term" value="F:hydrolase activity"/>
    <property type="evidence" value="ECO:0007669"/>
    <property type="project" value="UniProtKB-KW"/>
</dbReference>
<evidence type="ECO:0000313" key="5">
    <source>
        <dbReference type="Proteomes" id="UP000502756"/>
    </source>
</evidence>
<feature type="domain" description="Peptidase S12 Pab87-related C-terminal" evidence="3">
    <location>
        <begin position="416"/>
        <end position="505"/>
    </location>
</feature>
<dbReference type="KEGG" id="stae:HNV11_07515"/>
<dbReference type="Gene3D" id="3.40.710.10">
    <property type="entry name" value="DD-peptidase/beta-lactamase superfamily"/>
    <property type="match status" value="1"/>
</dbReference>
<reference evidence="4 5" key="1">
    <citation type="submission" date="2020-05" db="EMBL/GenBank/DDBJ databases">
        <title>Genome sequencing of Spirosoma sp. TS118.</title>
        <authorList>
            <person name="Lee J.-H."/>
            <person name="Jeong S."/>
            <person name="Zhao L."/>
            <person name="Jung J.-H."/>
            <person name="Kim M.-K."/>
            <person name="Lim S."/>
        </authorList>
    </citation>
    <scope>NUCLEOTIDE SEQUENCE [LARGE SCALE GENOMIC DNA]</scope>
    <source>
        <strain evidence="4 5">TS118</strain>
    </source>
</reference>
<dbReference type="InterPro" id="IPR001466">
    <property type="entry name" value="Beta-lactam-related"/>
</dbReference>
<feature type="signal peptide" evidence="1">
    <location>
        <begin position="1"/>
        <end position="22"/>
    </location>
</feature>
<dbReference type="InterPro" id="IPR021860">
    <property type="entry name" value="Peptidase_S12_Pab87-rel_C"/>
</dbReference>
<feature type="chain" id="PRO_5026894433" evidence="1">
    <location>
        <begin position="23"/>
        <end position="518"/>
    </location>
</feature>
<dbReference type="Pfam" id="PF00144">
    <property type="entry name" value="Beta-lactamase"/>
    <property type="match status" value="1"/>
</dbReference>